<protein>
    <submittedName>
        <fullName evidence="1">Uncharacterized protein</fullName>
    </submittedName>
</protein>
<reference evidence="1" key="1">
    <citation type="journal article" date="2021" name="Proc. Natl. Acad. Sci. U.S.A.">
        <title>A Catalog of Tens of Thousands of Viruses from Human Metagenomes Reveals Hidden Associations with Chronic Diseases.</title>
        <authorList>
            <person name="Tisza M.J."/>
            <person name="Buck C.B."/>
        </authorList>
    </citation>
    <scope>NUCLEOTIDE SEQUENCE</scope>
    <source>
        <strain evidence="1">CtP6q2</strain>
    </source>
</reference>
<accession>A0A8S5UUL2</accession>
<evidence type="ECO:0000313" key="1">
    <source>
        <dbReference type="EMBL" id="DAF98161.1"/>
    </source>
</evidence>
<proteinExistence type="predicted"/>
<name>A0A8S5UUL2_9CAUD</name>
<dbReference type="EMBL" id="BK016143">
    <property type="protein sequence ID" value="DAF98161.1"/>
    <property type="molecule type" value="Genomic_DNA"/>
</dbReference>
<organism evidence="1">
    <name type="scientific">Myoviridae sp. ctP6q2</name>
    <dbReference type="NCBI Taxonomy" id="2825096"/>
    <lineage>
        <taxon>Viruses</taxon>
        <taxon>Duplodnaviria</taxon>
        <taxon>Heunggongvirae</taxon>
        <taxon>Uroviricota</taxon>
        <taxon>Caudoviricetes</taxon>
    </lineage>
</organism>
<sequence>MRTDAQVQQVVIKYNVVKLLPLLALQVRHRRLPYTHTHARPLISLVTFWSKTDLSGSSHQRHITSLFLGCDGPCHVASCLLAHVPSTRAGSGCCTGSRRVKDYSCTVHEHEIESHVLVLGGTSTLDQNGLIDHRVTTFPDGLVLGRGIQDQIKRIGRIHYGLRVLTDELAALVHLHSEHTCRVNHIVGDGQCLCGLSAQHAPRTVDLVVPLVRQSGSDLVTAHARYGFQNAALPFVPKGKILVVTGNDRHMLLVSDPLGDGDAIDELDGVAGIPYRHGSFTLDGTRGRSTRLDQILDDLQSVVIRRTGLVRDKLEMSRLTAKRVGGDIARELDLDIIEIPFHGGRNHQPFRHPRRGENEGQDGLERSEIRCDVRRRGRFAHILLIQISLVTLDGRHVYAALLRKYDLSGRAGQTHDAPPSPVVSVLSVPSELSVLSSPQEAGVNTSTGWSVPSISSFAACGVRQMPPASLALSNTVSPGKRATSACHNNTLPSAVLLRISVRCNRSATSFVTLM</sequence>